<feature type="non-terminal residue" evidence="1">
    <location>
        <position position="234"/>
    </location>
</feature>
<dbReference type="Proteomes" id="UP000003711">
    <property type="component" value="Unassembled WGS sequence"/>
</dbReference>
<dbReference type="RefSeq" id="WP_007209566.1">
    <property type="nucleotide sequence ID" value="NZ_EQ973486.1"/>
</dbReference>
<evidence type="ECO:0000313" key="1">
    <source>
        <dbReference type="EMBL" id="EEF92190.1"/>
    </source>
</evidence>
<sequence>MKTASAYILYTPLDISLLMLEVGGNTTQNKSNVTGEFDPDRTLFPLVLRPSLVIKDPDHVLDDGDHTKKLIDNRWYIGTNETGSRITKDTDGFILGQYGELTVKRNVEPSVPLSLFFTCAYIDSRTQNTFRKSFLITLTTNLTTELNLSLEIDAARKMPISPFKSVSTRTIKATFRNGENLVADADAVYLWKTRDSVTRQLRAITVDDLFYVSGLNTKSLTIDRRFIDKELIQL</sequence>
<reference evidence="1 2" key="1">
    <citation type="submission" date="2008-12" db="EMBL/GenBank/DDBJ databases">
        <authorList>
            <person name="Fulton L."/>
            <person name="Clifton S."/>
            <person name="Fulton B."/>
            <person name="Xu J."/>
            <person name="Minx P."/>
            <person name="Pepin K.H."/>
            <person name="Johnson M."/>
            <person name="Bhonagiri V."/>
            <person name="Nash W.E."/>
            <person name="Mardis E.R."/>
            <person name="Wilson R.K."/>
        </authorList>
    </citation>
    <scope>NUCLEOTIDE SEQUENCE [LARGE SCALE GENOMIC DNA]</scope>
    <source>
        <strain evidence="1 2">DSM 14838</strain>
    </source>
</reference>
<gene>
    <name evidence="1" type="ORF">BACCELL_00169</name>
</gene>
<dbReference type="AlphaFoldDB" id="E2N7C7"/>
<accession>E2N7C7</accession>
<dbReference type="EMBL" id="ACCH01000012">
    <property type="protein sequence ID" value="EEF92190.1"/>
    <property type="molecule type" value="Genomic_DNA"/>
</dbReference>
<organism evidence="1 2">
    <name type="scientific">Bacteroides cellulosilyticus DSM 14838</name>
    <dbReference type="NCBI Taxonomy" id="537012"/>
    <lineage>
        <taxon>Bacteria</taxon>
        <taxon>Pseudomonadati</taxon>
        <taxon>Bacteroidota</taxon>
        <taxon>Bacteroidia</taxon>
        <taxon>Bacteroidales</taxon>
        <taxon>Bacteroidaceae</taxon>
        <taxon>Bacteroides</taxon>
    </lineage>
</organism>
<dbReference type="HOGENOM" id="CLU_1187133_0_0_10"/>
<name>E2N7C7_9BACE</name>
<proteinExistence type="predicted"/>
<protein>
    <submittedName>
        <fullName evidence="1">Uncharacterized protein</fullName>
    </submittedName>
</protein>
<evidence type="ECO:0000313" key="2">
    <source>
        <dbReference type="Proteomes" id="UP000003711"/>
    </source>
</evidence>
<comment type="caution">
    <text evidence="1">The sequence shown here is derived from an EMBL/GenBank/DDBJ whole genome shotgun (WGS) entry which is preliminary data.</text>
</comment>
<reference evidence="1 2" key="2">
    <citation type="submission" date="2009-01" db="EMBL/GenBank/DDBJ databases">
        <title>Draft genome sequence of Bacteroides cellulosilyticus (DSM 14838).</title>
        <authorList>
            <person name="Sudarsanam P."/>
            <person name="Ley R."/>
            <person name="Guruge J."/>
            <person name="Turnbaugh P.J."/>
            <person name="Mahowald M."/>
            <person name="Liep D."/>
            <person name="Gordon J."/>
        </authorList>
    </citation>
    <scope>NUCLEOTIDE SEQUENCE [LARGE SCALE GENOMIC DNA]</scope>
    <source>
        <strain evidence="1 2">DSM 14838</strain>
    </source>
</reference>